<proteinExistence type="predicted"/>
<dbReference type="EMBL" id="JADFTS010000004">
    <property type="protein sequence ID" value="KAF9611902.1"/>
    <property type="molecule type" value="Genomic_DNA"/>
</dbReference>
<dbReference type="AlphaFoldDB" id="A0A835M0J5"/>
<feature type="compositionally biased region" description="Basic and acidic residues" evidence="1">
    <location>
        <begin position="450"/>
        <end position="465"/>
    </location>
</feature>
<dbReference type="Proteomes" id="UP000631114">
    <property type="component" value="Unassembled WGS sequence"/>
</dbReference>
<dbReference type="Pfam" id="PF03004">
    <property type="entry name" value="Transposase_24"/>
    <property type="match status" value="1"/>
</dbReference>
<gene>
    <name evidence="3" type="ORF">IFM89_036685</name>
</gene>
<dbReference type="InterPro" id="IPR004252">
    <property type="entry name" value="Probable_transposase_24"/>
</dbReference>
<dbReference type="PANTHER" id="PTHR33499:SF11">
    <property type="entry name" value="NO APICAL MERISTEM-ASSOCIATED C-TERMINAL DOMAIN-CONTAINING PROTEIN"/>
    <property type="match status" value="1"/>
</dbReference>
<dbReference type="OrthoDB" id="1706770at2759"/>
<name>A0A835M0J5_9MAGN</name>
<dbReference type="InterPro" id="IPR056794">
    <property type="entry name" value="PATL1-6_C_GOLD"/>
</dbReference>
<evidence type="ECO:0000313" key="3">
    <source>
        <dbReference type="EMBL" id="KAF9611902.1"/>
    </source>
</evidence>
<keyword evidence="4" id="KW-1185">Reference proteome</keyword>
<dbReference type="PANTHER" id="PTHR33499">
    <property type="entry name" value="OS12G0282400 PROTEIN-RELATED"/>
    <property type="match status" value="1"/>
</dbReference>
<organism evidence="3 4">
    <name type="scientific">Coptis chinensis</name>
    <dbReference type="NCBI Taxonomy" id="261450"/>
    <lineage>
        <taxon>Eukaryota</taxon>
        <taxon>Viridiplantae</taxon>
        <taxon>Streptophyta</taxon>
        <taxon>Embryophyta</taxon>
        <taxon>Tracheophyta</taxon>
        <taxon>Spermatophyta</taxon>
        <taxon>Magnoliopsida</taxon>
        <taxon>Ranunculales</taxon>
        <taxon>Ranunculaceae</taxon>
        <taxon>Coptidoideae</taxon>
        <taxon>Coptis</taxon>
    </lineage>
</organism>
<sequence length="465" mass="52868">MAPGRPPRTRVTSQSQATQPAQDGSSVAKKREPRKKTQNLILKNHLARGGGKPRIEIAIGKDRPICNWSQQWITELGVIARFRIPPFAHYWKDVTDDQRKSLHKLVLEKFDMDIHLPHVETTVNNYIRDRFRDHRCALHKYYVRIPNNVNKRQHPFNGVSQDSWERWCDLWETDKFKDVSTHNQYSRSCLVVNHCAGSKSFVRIRGDMPVDPETQQEAGMIALYHKTHFSEKKGWVSHEAENNYERMVELQNQPTPEGSNPLTEEEIFDEVLGVRPGYKHGLGHGEAPHPDGVPKPKIRSSFVKGGEKVNLEIDGIEAGATITWELVVDGWELDYAGEFVRIFEKSYTIAIGRQKNGWLRGRPFTSTLGREYSGAILAGLGRLAGATITWVLVVGGWELDYAGEFVRMLRKATPLLFQKAKWMAAWRRPFTSTLGREYSVNLAGLGQPSDSRDGVPKPKTSEVHS</sequence>
<feature type="region of interest" description="Disordered" evidence="1">
    <location>
        <begin position="1"/>
        <end position="36"/>
    </location>
</feature>
<comment type="caution">
    <text evidence="3">The sequence shown here is derived from an EMBL/GenBank/DDBJ whole genome shotgun (WGS) entry which is preliminary data.</text>
</comment>
<feature type="compositionally biased region" description="Polar residues" evidence="1">
    <location>
        <begin position="10"/>
        <end position="25"/>
    </location>
</feature>
<feature type="domain" description="Patellin-1-6 C-terminal GOLD" evidence="2">
    <location>
        <begin position="304"/>
        <end position="356"/>
    </location>
</feature>
<evidence type="ECO:0000259" key="2">
    <source>
        <dbReference type="Pfam" id="PF25099"/>
    </source>
</evidence>
<dbReference type="Pfam" id="PF25099">
    <property type="entry name" value="GOLD_PATL1_C"/>
    <property type="match status" value="1"/>
</dbReference>
<accession>A0A835M0J5</accession>
<evidence type="ECO:0000256" key="1">
    <source>
        <dbReference type="SAM" id="MobiDB-lite"/>
    </source>
</evidence>
<protein>
    <recommendedName>
        <fullName evidence="2">Patellin-1-6 C-terminal GOLD domain-containing protein</fullName>
    </recommendedName>
</protein>
<evidence type="ECO:0000313" key="4">
    <source>
        <dbReference type="Proteomes" id="UP000631114"/>
    </source>
</evidence>
<reference evidence="3 4" key="1">
    <citation type="submission" date="2020-10" db="EMBL/GenBank/DDBJ databases">
        <title>The Coptis chinensis genome and diversification of protoberbering-type alkaloids.</title>
        <authorList>
            <person name="Wang B."/>
            <person name="Shu S."/>
            <person name="Song C."/>
            <person name="Liu Y."/>
        </authorList>
    </citation>
    <scope>NUCLEOTIDE SEQUENCE [LARGE SCALE GENOMIC DNA]</scope>
    <source>
        <strain evidence="3">HL-2020</strain>
        <tissue evidence="3">Leaf</tissue>
    </source>
</reference>
<feature type="region of interest" description="Disordered" evidence="1">
    <location>
        <begin position="445"/>
        <end position="465"/>
    </location>
</feature>